<accession>A0ACB9H3I7</accession>
<dbReference type="EMBL" id="CM042009">
    <property type="protein sequence ID" value="KAI3790249.1"/>
    <property type="molecule type" value="Genomic_DNA"/>
</dbReference>
<sequence>MRELPIPDHMDIFHLTREIEASDMSSLEVVMNCDDERIKLEAEVECIAAHDAGGGEALDRIYERLDAMDATTAEKRAAEILNGLGFDKKMQEKKTRDFCGGWRMRIALARALFMSPTILLLHCLQVNQIGTVTEAIEVVKMAKDAEWGVVISQRSGETDDCFIADLAVDLATGQIKAGAPSRGSKVKEKQNQIQTIPCGARVEPS</sequence>
<keyword evidence="2" id="KW-1185">Reference proteome</keyword>
<evidence type="ECO:0000313" key="2">
    <source>
        <dbReference type="Proteomes" id="UP001055811"/>
    </source>
</evidence>
<name>A0ACB9H3I7_CICIN</name>
<evidence type="ECO:0000313" key="1">
    <source>
        <dbReference type="EMBL" id="KAI3790249.1"/>
    </source>
</evidence>
<comment type="caution">
    <text evidence="1">The sequence shown here is derived from an EMBL/GenBank/DDBJ whole genome shotgun (WGS) entry which is preliminary data.</text>
</comment>
<reference evidence="1 2" key="2">
    <citation type="journal article" date="2022" name="Mol. Ecol. Resour.">
        <title>The genomes of chicory, endive, great burdock and yacon provide insights into Asteraceae paleo-polyploidization history and plant inulin production.</title>
        <authorList>
            <person name="Fan W."/>
            <person name="Wang S."/>
            <person name="Wang H."/>
            <person name="Wang A."/>
            <person name="Jiang F."/>
            <person name="Liu H."/>
            <person name="Zhao H."/>
            <person name="Xu D."/>
            <person name="Zhang Y."/>
        </authorList>
    </citation>
    <scope>NUCLEOTIDE SEQUENCE [LARGE SCALE GENOMIC DNA]</scope>
    <source>
        <strain evidence="2">cv. Punajuju</strain>
        <tissue evidence="1">Leaves</tissue>
    </source>
</reference>
<organism evidence="1 2">
    <name type="scientific">Cichorium intybus</name>
    <name type="common">Chicory</name>
    <dbReference type="NCBI Taxonomy" id="13427"/>
    <lineage>
        <taxon>Eukaryota</taxon>
        <taxon>Viridiplantae</taxon>
        <taxon>Streptophyta</taxon>
        <taxon>Embryophyta</taxon>
        <taxon>Tracheophyta</taxon>
        <taxon>Spermatophyta</taxon>
        <taxon>Magnoliopsida</taxon>
        <taxon>eudicotyledons</taxon>
        <taxon>Gunneridae</taxon>
        <taxon>Pentapetalae</taxon>
        <taxon>asterids</taxon>
        <taxon>campanulids</taxon>
        <taxon>Asterales</taxon>
        <taxon>Asteraceae</taxon>
        <taxon>Cichorioideae</taxon>
        <taxon>Cichorieae</taxon>
        <taxon>Cichoriinae</taxon>
        <taxon>Cichorium</taxon>
    </lineage>
</organism>
<gene>
    <name evidence="1" type="ORF">L2E82_03150</name>
</gene>
<reference evidence="2" key="1">
    <citation type="journal article" date="2022" name="Mol. Ecol. Resour.">
        <title>The genomes of chicory, endive, great burdock and yacon provide insights into Asteraceae palaeo-polyploidization history and plant inulin production.</title>
        <authorList>
            <person name="Fan W."/>
            <person name="Wang S."/>
            <person name="Wang H."/>
            <person name="Wang A."/>
            <person name="Jiang F."/>
            <person name="Liu H."/>
            <person name="Zhao H."/>
            <person name="Xu D."/>
            <person name="Zhang Y."/>
        </authorList>
    </citation>
    <scope>NUCLEOTIDE SEQUENCE [LARGE SCALE GENOMIC DNA]</scope>
    <source>
        <strain evidence="2">cv. Punajuju</strain>
    </source>
</reference>
<dbReference type="Proteomes" id="UP001055811">
    <property type="component" value="Linkage Group LG01"/>
</dbReference>
<proteinExistence type="predicted"/>
<protein>
    <submittedName>
        <fullName evidence="1">Uncharacterized protein</fullName>
    </submittedName>
</protein>